<dbReference type="SMART" id="SM01160">
    <property type="entry name" value="DUF1751"/>
    <property type="match status" value="1"/>
</dbReference>
<proteinExistence type="predicted"/>
<comment type="subcellular location">
    <subcellularLocation>
        <location evidence="1">Membrane</location>
        <topology evidence="1">Multi-pass membrane protein</topology>
    </subcellularLocation>
</comment>
<feature type="transmembrane region" description="Helical" evidence="5">
    <location>
        <begin position="221"/>
        <end position="239"/>
    </location>
</feature>
<feature type="transmembrane region" description="Helical" evidence="5">
    <location>
        <begin position="197"/>
        <end position="215"/>
    </location>
</feature>
<dbReference type="PANTHER" id="PTHR13377:SF3">
    <property type="entry name" value="TRANSMEMBRANE PROTEIN 115"/>
    <property type="match status" value="1"/>
</dbReference>
<evidence type="ECO:0000256" key="4">
    <source>
        <dbReference type="ARBA" id="ARBA00023136"/>
    </source>
</evidence>
<evidence type="ECO:0000256" key="1">
    <source>
        <dbReference type="ARBA" id="ARBA00004141"/>
    </source>
</evidence>
<dbReference type="SUPFAM" id="SSF144091">
    <property type="entry name" value="Rhomboid-like"/>
    <property type="match status" value="1"/>
</dbReference>
<dbReference type="VEuPathDB" id="FungiDB:BON22_2486"/>
<dbReference type="Pfam" id="PF08551">
    <property type="entry name" value="DUF1751"/>
    <property type="match status" value="1"/>
</dbReference>
<accession>A0A061AXQ0</accession>
<dbReference type="Gene3D" id="1.20.1540.10">
    <property type="entry name" value="Rhomboid-like"/>
    <property type="match status" value="1"/>
</dbReference>
<sequence>MARSGIPPVTRIYLISLTVCSLLTFVLRYSAYIHLVSAEVHDEDHEHLINAEDPGSGTPQQQSIVPSPHDIYVPLIALVPGHTSLLLKPWTLFTSAFIEDNFISFITAFFLILYTGRYIEVLWGSREFFFYLTSNVLAGNAISYAVYGFRTLTSEDEGKVIQITGTSAIVIALLVAIKQRIPNHYLLFLNGFIRLKVSLVPFLVLFTATSLSLVFEQYKIISILSWTGFITSWVFLRFFKEGGSGRQLALIPLSESSSQTSTAIKGDRTSQFAMATFFPYPLSLLISFISNKVFILLCNFKMIDPESFTNDNAELETTTQELSLSSNISQSDIVSTMSQSRIFTSSSLAGVSGSVSPLNFPKGSILQKFTDGVFGALGGGQKKEADGTLDKRRRLALMQLDAKLGGGDQSSA</sequence>
<feature type="transmembrane region" description="Helical" evidence="5">
    <location>
        <begin position="90"/>
        <end position="116"/>
    </location>
</feature>
<keyword evidence="3 5" id="KW-1133">Transmembrane helix</keyword>
<dbReference type="AlphaFoldDB" id="A0A061AXQ0"/>
<feature type="transmembrane region" description="Helical" evidence="5">
    <location>
        <begin position="12"/>
        <end position="31"/>
    </location>
</feature>
<feature type="transmembrane region" description="Helical" evidence="5">
    <location>
        <begin position="159"/>
        <end position="177"/>
    </location>
</feature>
<dbReference type="GO" id="GO:0016020">
    <property type="term" value="C:membrane"/>
    <property type="evidence" value="ECO:0007669"/>
    <property type="project" value="UniProtKB-SubCell"/>
</dbReference>
<dbReference type="PANTHER" id="PTHR13377">
    <property type="entry name" value="PLACENTAL PROTEIN 6"/>
    <property type="match status" value="1"/>
</dbReference>
<dbReference type="OrthoDB" id="73612at2759"/>
<keyword evidence="4 5" id="KW-0472">Membrane</keyword>
<dbReference type="InterPro" id="IPR035952">
    <property type="entry name" value="Rhomboid-like_sf"/>
</dbReference>
<organism evidence="6">
    <name type="scientific">Cyberlindnera fabianii</name>
    <name type="common">Yeast</name>
    <name type="synonym">Hansenula fabianii</name>
    <dbReference type="NCBI Taxonomy" id="36022"/>
    <lineage>
        <taxon>Eukaryota</taxon>
        <taxon>Fungi</taxon>
        <taxon>Dikarya</taxon>
        <taxon>Ascomycota</taxon>
        <taxon>Saccharomycotina</taxon>
        <taxon>Saccharomycetes</taxon>
        <taxon>Phaffomycetales</taxon>
        <taxon>Phaffomycetaceae</taxon>
        <taxon>Cyberlindnera</taxon>
    </lineage>
</organism>
<reference evidence="6" key="1">
    <citation type="journal article" date="2014" name="Genome Announc.">
        <title>Genome sequence of the yeast Cyberlindnera fabianii (Hansenula fabianii).</title>
        <authorList>
            <person name="Freel K.C."/>
            <person name="Sarilar V."/>
            <person name="Neuveglise C."/>
            <person name="Devillers H."/>
            <person name="Friedrich A."/>
            <person name="Schacherer J."/>
        </authorList>
    </citation>
    <scope>NUCLEOTIDE SEQUENCE</scope>
    <source>
        <strain evidence="6">YJS4271</strain>
    </source>
</reference>
<dbReference type="PhylomeDB" id="A0A061AXQ0"/>
<keyword evidence="2 5" id="KW-0812">Transmembrane</keyword>
<evidence type="ECO:0000256" key="5">
    <source>
        <dbReference type="SAM" id="Phobius"/>
    </source>
</evidence>
<evidence type="ECO:0000256" key="2">
    <source>
        <dbReference type="ARBA" id="ARBA00022692"/>
    </source>
</evidence>
<name>A0A061AXQ0_CYBFA</name>
<dbReference type="InterPro" id="IPR013861">
    <property type="entry name" value="TMEM115/Pdh1/Rbl19"/>
</dbReference>
<evidence type="ECO:0000256" key="3">
    <source>
        <dbReference type="ARBA" id="ARBA00022989"/>
    </source>
</evidence>
<gene>
    <name evidence="6" type="ORF">CYFA0S_04e05248g</name>
</gene>
<feature type="transmembrane region" description="Helical" evidence="5">
    <location>
        <begin position="128"/>
        <end position="147"/>
    </location>
</feature>
<dbReference type="GO" id="GO:0006890">
    <property type="term" value="P:retrograde vesicle-mediated transport, Golgi to endoplasmic reticulum"/>
    <property type="evidence" value="ECO:0007669"/>
    <property type="project" value="InterPro"/>
</dbReference>
<dbReference type="GO" id="GO:0005794">
    <property type="term" value="C:Golgi apparatus"/>
    <property type="evidence" value="ECO:0007669"/>
    <property type="project" value="TreeGrafter"/>
</dbReference>
<protein>
    <submittedName>
        <fullName evidence="6">CYFA0S04e05248g1_1</fullName>
    </submittedName>
</protein>
<dbReference type="EMBL" id="LK052889">
    <property type="protein sequence ID" value="CDR40177.1"/>
    <property type="molecule type" value="Genomic_DNA"/>
</dbReference>
<evidence type="ECO:0000313" key="6">
    <source>
        <dbReference type="EMBL" id="CDR40177.1"/>
    </source>
</evidence>
<feature type="transmembrane region" description="Helical" evidence="5">
    <location>
        <begin position="277"/>
        <end position="297"/>
    </location>
</feature>